<dbReference type="Proteomes" id="UP000008144">
    <property type="component" value="Unassembled WGS sequence"/>
</dbReference>
<evidence type="ECO:0000313" key="2">
    <source>
        <dbReference type="Ensembl" id="ENSCINP00000032535.1"/>
    </source>
</evidence>
<dbReference type="InParanoid" id="H2XSA1"/>
<dbReference type="Ensembl" id="ENSCINT00000036826.1">
    <property type="protein sequence ID" value="ENSCINP00000032535.1"/>
    <property type="gene ID" value="ENSCING00000023623.1"/>
</dbReference>
<dbReference type="AlphaFoldDB" id="H2XSA1"/>
<proteinExistence type="predicted"/>
<dbReference type="HOGENOM" id="CLU_2164032_0_0_1"/>
<organism evidence="2 3">
    <name type="scientific">Ciona intestinalis</name>
    <name type="common">Transparent sea squirt</name>
    <name type="synonym">Ascidia intestinalis</name>
    <dbReference type="NCBI Taxonomy" id="7719"/>
    <lineage>
        <taxon>Eukaryota</taxon>
        <taxon>Metazoa</taxon>
        <taxon>Chordata</taxon>
        <taxon>Tunicata</taxon>
        <taxon>Ascidiacea</taxon>
        <taxon>Phlebobranchia</taxon>
        <taxon>Cionidae</taxon>
        <taxon>Ciona</taxon>
    </lineage>
</organism>
<keyword evidence="3" id="KW-1185">Reference proteome</keyword>
<feature type="region of interest" description="Disordered" evidence="1">
    <location>
        <begin position="1"/>
        <end position="111"/>
    </location>
</feature>
<reference evidence="2" key="2">
    <citation type="submission" date="2025-08" db="UniProtKB">
        <authorList>
            <consortium name="Ensembl"/>
        </authorList>
    </citation>
    <scope>IDENTIFICATION</scope>
</reference>
<feature type="compositionally biased region" description="Acidic residues" evidence="1">
    <location>
        <begin position="31"/>
        <end position="51"/>
    </location>
</feature>
<name>H2XSA1_CIOIN</name>
<feature type="compositionally biased region" description="Acidic residues" evidence="1">
    <location>
        <begin position="83"/>
        <end position="94"/>
    </location>
</feature>
<evidence type="ECO:0000313" key="3">
    <source>
        <dbReference type="Proteomes" id="UP000008144"/>
    </source>
</evidence>
<accession>H2XSA1</accession>
<sequence length="111" mass="12908">VQRRPKDTFQQELDDVIQKRRSKGYSTGFSDAEEVGEDYDDDFDEESDDDDILKQFTKPSKSLNKTMKGKMTKQDWKLPSYLQDDDDESSDDDPSQFLKTTKPTSPTDKLR</sequence>
<reference evidence="3" key="1">
    <citation type="journal article" date="2002" name="Science">
        <title>The draft genome of Ciona intestinalis: insights into chordate and vertebrate origins.</title>
        <authorList>
            <person name="Dehal P."/>
            <person name="Satou Y."/>
            <person name="Campbell R.K."/>
            <person name="Chapman J."/>
            <person name="Degnan B."/>
            <person name="De Tomaso A."/>
            <person name="Davidson B."/>
            <person name="Di Gregorio A."/>
            <person name="Gelpke M."/>
            <person name="Goodstein D.M."/>
            <person name="Harafuji N."/>
            <person name="Hastings K.E."/>
            <person name="Ho I."/>
            <person name="Hotta K."/>
            <person name="Huang W."/>
            <person name="Kawashima T."/>
            <person name="Lemaire P."/>
            <person name="Martinez D."/>
            <person name="Meinertzhagen I.A."/>
            <person name="Necula S."/>
            <person name="Nonaka M."/>
            <person name="Putnam N."/>
            <person name="Rash S."/>
            <person name="Saiga H."/>
            <person name="Satake M."/>
            <person name="Terry A."/>
            <person name="Yamada L."/>
            <person name="Wang H.G."/>
            <person name="Awazu S."/>
            <person name="Azumi K."/>
            <person name="Boore J."/>
            <person name="Branno M."/>
            <person name="Chin-Bow S."/>
            <person name="DeSantis R."/>
            <person name="Doyle S."/>
            <person name="Francino P."/>
            <person name="Keys D.N."/>
            <person name="Haga S."/>
            <person name="Hayashi H."/>
            <person name="Hino K."/>
            <person name="Imai K.S."/>
            <person name="Inaba K."/>
            <person name="Kano S."/>
            <person name="Kobayashi K."/>
            <person name="Kobayashi M."/>
            <person name="Lee B.I."/>
            <person name="Makabe K.W."/>
            <person name="Manohar C."/>
            <person name="Matassi G."/>
            <person name="Medina M."/>
            <person name="Mochizuki Y."/>
            <person name="Mount S."/>
            <person name="Morishita T."/>
            <person name="Miura S."/>
            <person name="Nakayama A."/>
            <person name="Nishizaka S."/>
            <person name="Nomoto H."/>
            <person name="Ohta F."/>
            <person name="Oishi K."/>
            <person name="Rigoutsos I."/>
            <person name="Sano M."/>
            <person name="Sasaki A."/>
            <person name="Sasakura Y."/>
            <person name="Shoguchi E."/>
            <person name="Shin-i T."/>
            <person name="Spagnuolo A."/>
            <person name="Stainier D."/>
            <person name="Suzuki M.M."/>
            <person name="Tassy O."/>
            <person name="Takatori N."/>
            <person name="Tokuoka M."/>
            <person name="Yagi K."/>
            <person name="Yoshizaki F."/>
            <person name="Wada S."/>
            <person name="Zhang C."/>
            <person name="Hyatt P.D."/>
            <person name="Larimer F."/>
            <person name="Detter C."/>
            <person name="Doggett N."/>
            <person name="Glavina T."/>
            <person name="Hawkins T."/>
            <person name="Richardson P."/>
            <person name="Lucas S."/>
            <person name="Kohara Y."/>
            <person name="Levine M."/>
            <person name="Satoh N."/>
            <person name="Rokhsar D.S."/>
        </authorList>
    </citation>
    <scope>NUCLEOTIDE SEQUENCE [LARGE SCALE GENOMIC DNA]</scope>
</reference>
<evidence type="ECO:0000256" key="1">
    <source>
        <dbReference type="SAM" id="MobiDB-lite"/>
    </source>
</evidence>
<feature type="compositionally biased region" description="Polar residues" evidence="1">
    <location>
        <begin position="97"/>
        <end position="111"/>
    </location>
</feature>
<reference evidence="2" key="3">
    <citation type="submission" date="2025-09" db="UniProtKB">
        <authorList>
            <consortium name="Ensembl"/>
        </authorList>
    </citation>
    <scope>IDENTIFICATION</scope>
</reference>
<protein>
    <submittedName>
        <fullName evidence="2">Uncharacterized protein</fullName>
    </submittedName>
</protein>